<evidence type="ECO:0000256" key="1">
    <source>
        <dbReference type="ARBA" id="ARBA00001957"/>
    </source>
</evidence>
<evidence type="ECO:0000256" key="2">
    <source>
        <dbReference type="ARBA" id="ARBA00022450"/>
    </source>
</evidence>
<dbReference type="InterPro" id="IPR020806">
    <property type="entry name" value="PKS_PP-bd"/>
</dbReference>
<dbReference type="NCBIfam" id="TIGR01733">
    <property type="entry name" value="AA-adenyl-dom"/>
    <property type="match status" value="1"/>
</dbReference>
<dbReference type="CDD" id="cd05930">
    <property type="entry name" value="A_NRPS"/>
    <property type="match status" value="1"/>
</dbReference>
<dbReference type="SUPFAM" id="SSF56801">
    <property type="entry name" value="Acetyl-CoA synthetase-like"/>
    <property type="match status" value="2"/>
</dbReference>
<protein>
    <recommendedName>
        <fullName evidence="5">Carrier domain-containing protein</fullName>
    </recommendedName>
</protein>
<dbReference type="InterPro" id="IPR010071">
    <property type="entry name" value="AA_adenyl_dom"/>
</dbReference>
<dbReference type="PROSITE" id="PS50075">
    <property type="entry name" value="CARRIER"/>
    <property type="match status" value="1"/>
</dbReference>
<dbReference type="Gene3D" id="3.30.300.30">
    <property type="match status" value="1"/>
</dbReference>
<dbReference type="SUPFAM" id="SSF52777">
    <property type="entry name" value="CoA-dependent acyltransferases"/>
    <property type="match status" value="4"/>
</dbReference>
<dbReference type="FunFam" id="3.40.50.12780:FF:000012">
    <property type="entry name" value="Non-ribosomal peptide synthetase"/>
    <property type="match status" value="1"/>
</dbReference>
<dbReference type="Pfam" id="PF00668">
    <property type="entry name" value="Condensation"/>
    <property type="match status" value="2"/>
</dbReference>
<dbReference type="Gene3D" id="3.40.50.12780">
    <property type="entry name" value="N-terminal domain of ligase-like"/>
    <property type="match status" value="1"/>
</dbReference>
<dbReference type="GO" id="GO:0072330">
    <property type="term" value="P:monocarboxylic acid biosynthetic process"/>
    <property type="evidence" value="ECO:0007669"/>
    <property type="project" value="UniProtKB-ARBA"/>
</dbReference>
<dbReference type="FunFam" id="1.10.1200.10:FF:000016">
    <property type="entry name" value="Non-ribosomal peptide synthase"/>
    <property type="match status" value="1"/>
</dbReference>
<evidence type="ECO:0000313" key="6">
    <source>
        <dbReference type="EMBL" id="ORA12929.1"/>
    </source>
</evidence>
<keyword evidence="3" id="KW-0597">Phosphoprotein</keyword>
<dbReference type="InterPro" id="IPR023213">
    <property type="entry name" value="CAT-like_dom_sf"/>
</dbReference>
<dbReference type="InterPro" id="IPR009081">
    <property type="entry name" value="PP-bd_ACP"/>
</dbReference>
<dbReference type="CDD" id="cd19540">
    <property type="entry name" value="LCL_NRPS-like"/>
    <property type="match status" value="1"/>
</dbReference>
<dbReference type="Pfam" id="PF00550">
    <property type="entry name" value="PP-binding"/>
    <property type="match status" value="1"/>
</dbReference>
<dbReference type="GO" id="GO:0031177">
    <property type="term" value="F:phosphopantetheine binding"/>
    <property type="evidence" value="ECO:0007669"/>
    <property type="project" value="InterPro"/>
</dbReference>
<dbReference type="Gene3D" id="2.30.38.10">
    <property type="entry name" value="Luciferase, Domain 3"/>
    <property type="match status" value="1"/>
</dbReference>
<dbReference type="SMART" id="SM00823">
    <property type="entry name" value="PKS_PP"/>
    <property type="match status" value="1"/>
</dbReference>
<dbReference type="GO" id="GO:0044550">
    <property type="term" value="P:secondary metabolite biosynthetic process"/>
    <property type="evidence" value="ECO:0007669"/>
    <property type="project" value="UniProtKB-ARBA"/>
</dbReference>
<dbReference type="PROSITE" id="PS00012">
    <property type="entry name" value="PHOSPHOPANTETHEINE"/>
    <property type="match status" value="1"/>
</dbReference>
<dbReference type="SUPFAM" id="SSF47336">
    <property type="entry name" value="ACP-like"/>
    <property type="match status" value="1"/>
</dbReference>
<dbReference type="InterPro" id="IPR000873">
    <property type="entry name" value="AMP-dep_synth/lig_dom"/>
</dbReference>
<reference evidence="6 7" key="1">
    <citation type="submission" date="2017-02" db="EMBL/GenBank/DDBJ databases">
        <title>The new phylogeny of genus Mycobacterium.</title>
        <authorList>
            <person name="Tortoli E."/>
            <person name="Trovato A."/>
            <person name="Cirillo D.M."/>
        </authorList>
    </citation>
    <scope>NUCLEOTIDE SEQUENCE [LARGE SCALE GENOMIC DNA]</scope>
    <source>
        <strain evidence="6 7">DSM 45057</strain>
    </source>
</reference>
<organism evidence="6 7">
    <name type="scientific">Mycobacterium angelicum</name>
    <dbReference type="NCBI Taxonomy" id="470074"/>
    <lineage>
        <taxon>Bacteria</taxon>
        <taxon>Bacillati</taxon>
        <taxon>Actinomycetota</taxon>
        <taxon>Actinomycetes</taxon>
        <taxon>Mycobacteriales</taxon>
        <taxon>Mycobacteriaceae</taxon>
        <taxon>Mycobacterium</taxon>
    </lineage>
</organism>
<dbReference type="PANTHER" id="PTHR45527:SF1">
    <property type="entry name" value="FATTY ACID SYNTHASE"/>
    <property type="match status" value="1"/>
</dbReference>
<dbReference type="InterPro" id="IPR045851">
    <property type="entry name" value="AMP-bd_C_sf"/>
</dbReference>
<dbReference type="FunFam" id="3.30.300.30:FF:000010">
    <property type="entry name" value="Enterobactin synthetase component F"/>
    <property type="match status" value="1"/>
</dbReference>
<evidence type="ECO:0000256" key="3">
    <source>
        <dbReference type="ARBA" id="ARBA00022553"/>
    </source>
</evidence>
<dbReference type="Gene3D" id="3.40.50.980">
    <property type="match status" value="2"/>
</dbReference>
<sequence length="1857" mass="198019">MPTPLGIRDAGQTLPLTRAQLDVWLSQQIGCLAEEWQTSCFVVIAGAVDPDVLERAIRHVVREAEALRAVPFEADGEIRQEIIADPEFDIEFRDLTNSADPVAEAYRRATEIQRSQLPLTGPLFRFALFRTRADEFHWFLCVHHIVVDGSTYALFASRVARVYSAMVSGTAIPPTPFGTLRELVECELEYEKSADYQDDRAYWSNNLPAQSGPRQQPPQAAEGCDSYTASAPVELEPTVLARVDELSQTLGADRTSIIAAACALLVRAWTGSGPEVALDFPVSRRTTPKLRTIPGMVSGFVPLVLRAAPDSSLIDFCQHVEHRIRDTMPHQRFPVRTPQAGRVVVNFAPWTAVAPFHGARAKLVYTAYGHLDNFGLFFINDGGRLLLSTAGRGRPFADFGTAEIAARLERVLAAMAADPGRRLSSVDPLDAQQRAALDGWGNATAVTPPAAAAASLPALFAAQVARSPETVALVHVGQTWSYRQLDDAANRLALLLASRGVGTGDVVALMFERSAHAIIAILAVLKSRAAYLPIDPAQPPARVGLVMKDAAPVAVLSTTELAGRLDGYQVPVVTVDDLDPETHCGQPELVHPAGDDIAYILYTSGTTGLPKGVAITHQNVAQLTASLAAGLPCAIGQVWSQCHPYAFDVSVFEIWGALLHGGRLVVMPEAVTRSPEELRALLISEEVGVLTQTPSAAAALPPHGVAPTALVLGGEACPAEVVDRWADGRVTVNAYGPTETTMYVSMSAPLKPGGGAVPIGVPVPGAALFVLDDWLRPVPADVPGELYVAGRGVGCGYVNRTALTASRFVACPFGPPEQPGQRMYRTGDVVRWNSQGALEFVGRADEQLKVRGFRIEPGEVEAALMLHPAVAQAVVSAGNETQLVGYVVLQPGTEDADIAAQLRAFVGQRLPTFMVPAVVMVLESLPLTANGKLDRNALPAPEFVSAAAYRGPRDQRDALLARLFGEALGLAPVGIDDGFFDLGGHSLTVIRLVARIRAELDVEVPIRAVFEAPTVAQLADWLDVHQGRGVRAAVVAQPRPDRIPLSWAQSRLWFLHKFEGPSATYNIPLALRLTGSLDVAALGAALGDVVGRHESLRTVFAEADGVAYQQILPAATVQVPVIAAELTDGRQLADAVSAAAGYRFDLATEIPVRAGLIEVSATEHVLVLVMHHIAADGASLAPLASDLAAAYAARRDGRVPQWAPLPVQYADYTLWQQQVLGDENDHESVLANQFAYWKTELAGAPEQIRLPADRPRPAHQSFQGELISFAVPAGLRERVERLARRTGTTMSMVLQAALAVLLRKLGAGDDVCIGGPIAGRTDAALADLIGFFVNTWVLRVDTSGNPDFGQLLEQVRTKALAAYEHQDAPFERLVELLNPARSTTHHPLFQVSFALQNNPVPTLELPGLSIEAMPVPTHTAKFDLSMHLFDLPAAGGQPQPLPGLIEYATDLYDRPSVEAFANSYLHILDVVTGIAAQGVDTIDITTATQRELLLAAHTTTEIPETTIPELFDAQAVRTPNAVAVQGDCCQLSYAELAARARRLAARLRTYGAQRETVIAVALPRGPELITALLAVTQTGAAYLPVDPDYPSQRTGYMLADAAPRLLITDAATAPGLPESGIPRLVLDELDAELDAEPAAELHAEPASERPDPGNLAYLVYTSGSTGVPKAVAATHRDVVALASDSCWGQDHGRVLVHSSIAFDASTYEVWVPLLRGGCLVIDSCAGNEITALTALIAQHQVTALFLTTALVDLVAEAPSESFASVRQLWVGGEALTPAAAGKLRAAHPGLELINVYGPTETTTFATYFRCGDADDLTGASVPIGGPLDNMRVFVLDAGMCVVPPGVAGELYIAGAGV</sequence>
<dbReference type="OrthoDB" id="4434566at2"/>
<evidence type="ECO:0000313" key="7">
    <source>
        <dbReference type="Proteomes" id="UP000192284"/>
    </source>
</evidence>
<dbReference type="PROSITE" id="PS00455">
    <property type="entry name" value="AMP_BINDING"/>
    <property type="match status" value="2"/>
</dbReference>
<dbReference type="Proteomes" id="UP000192284">
    <property type="component" value="Unassembled WGS sequence"/>
</dbReference>
<feature type="region of interest" description="Disordered" evidence="4">
    <location>
        <begin position="205"/>
        <end position="226"/>
    </location>
</feature>
<accession>A0A1W9ZEA7</accession>
<proteinExistence type="predicted"/>
<dbReference type="GO" id="GO:0008610">
    <property type="term" value="P:lipid biosynthetic process"/>
    <property type="evidence" value="ECO:0007669"/>
    <property type="project" value="UniProtKB-ARBA"/>
</dbReference>
<keyword evidence="7" id="KW-1185">Reference proteome</keyword>
<dbReference type="EMBL" id="MVHE01000067">
    <property type="protein sequence ID" value="ORA12929.1"/>
    <property type="molecule type" value="Genomic_DNA"/>
</dbReference>
<feature type="domain" description="Carrier" evidence="5">
    <location>
        <begin position="951"/>
        <end position="1026"/>
    </location>
</feature>
<feature type="compositionally biased region" description="Polar residues" evidence="4">
    <location>
        <begin position="205"/>
        <end position="218"/>
    </location>
</feature>
<dbReference type="PANTHER" id="PTHR45527">
    <property type="entry name" value="NONRIBOSOMAL PEPTIDE SYNTHETASE"/>
    <property type="match status" value="1"/>
</dbReference>
<feature type="non-terminal residue" evidence="6">
    <location>
        <position position="1857"/>
    </location>
</feature>
<dbReference type="InterPro" id="IPR006162">
    <property type="entry name" value="Ppantetheine_attach_site"/>
</dbReference>
<name>A0A1W9ZEA7_MYCAN</name>
<dbReference type="UniPathway" id="UPA00011"/>
<dbReference type="InterPro" id="IPR036736">
    <property type="entry name" value="ACP-like_sf"/>
</dbReference>
<evidence type="ECO:0000256" key="4">
    <source>
        <dbReference type="SAM" id="MobiDB-lite"/>
    </source>
</evidence>
<dbReference type="Gene3D" id="3.30.559.30">
    <property type="entry name" value="Nonribosomal peptide synthetase, condensation domain"/>
    <property type="match status" value="2"/>
</dbReference>
<dbReference type="InterPro" id="IPR042099">
    <property type="entry name" value="ANL_N_sf"/>
</dbReference>
<dbReference type="InterPro" id="IPR001242">
    <property type="entry name" value="Condensation_dom"/>
</dbReference>
<evidence type="ECO:0000259" key="5">
    <source>
        <dbReference type="PROSITE" id="PS50075"/>
    </source>
</evidence>
<dbReference type="Pfam" id="PF00501">
    <property type="entry name" value="AMP-binding"/>
    <property type="match status" value="2"/>
</dbReference>
<gene>
    <name evidence="6" type="ORF">BST12_24500</name>
</gene>
<comment type="caution">
    <text evidence="6">The sequence shown here is derived from an EMBL/GenBank/DDBJ whole genome shotgun (WGS) entry which is preliminary data.</text>
</comment>
<dbReference type="RefSeq" id="WP_139801893.1">
    <property type="nucleotide sequence ID" value="NZ_MVHE01000067.1"/>
</dbReference>
<dbReference type="Gene3D" id="3.30.559.10">
    <property type="entry name" value="Chloramphenicol acetyltransferase-like domain"/>
    <property type="match status" value="2"/>
</dbReference>
<dbReference type="GO" id="GO:0003824">
    <property type="term" value="F:catalytic activity"/>
    <property type="evidence" value="ECO:0007669"/>
    <property type="project" value="InterPro"/>
</dbReference>
<dbReference type="Pfam" id="PF13193">
    <property type="entry name" value="AMP-binding_C"/>
    <property type="match status" value="1"/>
</dbReference>
<keyword evidence="2" id="KW-0596">Phosphopantetheine</keyword>
<dbReference type="GO" id="GO:0005737">
    <property type="term" value="C:cytoplasm"/>
    <property type="evidence" value="ECO:0007669"/>
    <property type="project" value="TreeGrafter"/>
</dbReference>
<dbReference type="GO" id="GO:0043041">
    <property type="term" value="P:amino acid activation for nonribosomal peptide biosynthetic process"/>
    <property type="evidence" value="ECO:0007669"/>
    <property type="project" value="TreeGrafter"/>
</dbReference>
<comment type="cofactor">
    <cofactor evidence="1">
        <name>pantetheine 4'-phosphate</name>
        <dbReference type="ChEBI" id="CHEBI:47942"/>
    </cofactor>
</comment>
<dbReference type="InterPro" id="IPR020845">
    <property type="entry name" value="AMP-binding_CS"/>
</dbReference>
<dbReference type="Gene3D" id="1.10.1200.10">
    <property type="entry name" value="ACP-like"/>
    <property type="match status" value="1"/>
</dbReference>
<dbReference type="FunFam" id="3.40.50.980:FF:000001">
    <property type="entry name" value="Non-ribosomal peptide synthetase"/>
    <property type="match status" value="2"/>
</dbReference>
<dbReference type="InterPro" id="IPR025110">
    <property type="entry name" value="AMP-bd_C"/>
</dbReference>